<name>A0A4V6NZ43_9FIRM</name>
<proteinExistence type="predicted"/>
<evidence type="ECO:0000259" key="1">
    <source>
        <dbReference type="Pfam" id="PF01973"/>
    </source>
</evidence>
<accession>A0A4V6NZ43</accession>
<dbReference type="PANTHER" id="PTHR41786">
    <property type="entry name" value="MOTILITY ACCESSORY FACTOR MAF"/>
    <property type="match status" value="1"/>
</dbReference>
<feature type="domain" description="6-hydroxymethylpterin diphosphokinase MptE-like" evidence="1">
    <location>
        <begin position="197"/>
        <end position="363"/>
    </location>
</feature>
<organism evidence="3 4">
    <name type="scientific">Keratinibaculum paraultunense</name>
    <dbReference type="NCBI Taxonomy" id="1278232"/>
    <lineage>
        <taxon>Bacteria</taxon>
        <taxon>Bacillati</taxon>
        <taxon>Bacillota</taxon>
        <taxon>Tissierellia</taxon>
        <taxon>Tissierellales</taxon>
        <taxon>Tepidimicrobiaceae</taxon>
        <taxon>Keratinibaculum</taxon>
    </lineage>
</organism>
<sequence length="445" mass="51120">MHYENNINLLKKNYPNILKDIIKIIPNKNTYEITKTKTNQSTVKINQEGKFYFLHSKYNPNREAKSIAEENYDISIQNYIIFGLGFGYHVEELMSMAPNSNFYIIETNKEIFRLALENVDLSNIIRNSRAKLFVTDDIVEINEILNEVLIKEDIKIVLHNPSFKTMSGNLLELKYLLEEFKMKEDSVEKFAPTLNENFKSNIKNYNDNVDILFNKYNNIPLYIISAGPSLDKNIKELKKAKGKGIILSVGRAVRFLLKENIEPDFIIITDPQKFVYNSQLKGLDIDIPLIVLSTCDKNVMLNYKGKKLIALQEGYTPAEEYAKKHNHKLVQTGGSVATTALDVAINMGCNPIIFVGQDLAYTDGKTHSKFSYSKEVNGYRNLRRVEDIYGNTVYSPKNLYSYLRWIQNRIVNEKGIKFIDATEGGAKIKGTEILTLKETIDRYLI</sequence>
<dbReference type="RefSeq" id="WP_132028025.1">
    <property type="nucleotide sequence ID" value="NZ_CP068564.1"/>
</dbReference>
<dbReference type="Pfam" id="PF01973">
    <property type="entry name" value="MptE-like"/>
    <property type="match status" value="1"/>
</dbReference>
<evidence type="ECO:0000313" key="4">
    <source>
        <dbReference type="Proteomes" id="UP000294567"/>
    </source>
</evidence>
<feature type="domain" description="Glycosyltransferase Maf N-terminal" evidence="2">
    <location>
        <begin position="26"/>
        <end position="127"/>
    </location>
</feature>
<dbReference type="InterPro" id="IPR002826">
    <property type="entry name" value="MptE-like"/>
</dbReference>
<dbReference type="AlphaFoldDB" id="A0A4V6NZ43"/>
<dbReference type="PANTHER" id="PTHR41786:SF1">
    <property type="entry name" value="6-HYDROXYMETHYLPTERIN DIPHOSPHOKINASE MPTE-LIKE DOMAIN-CONTAINING PROTEIN"/>
    <property type="match status" value="1"/>
</dbReference>
<gene>
    <name evidence="3" type="ORF">EDD65_10855</name>
</gene>
<evidence type="ECO:0000259" key="2">
    <source>
        <dbReference type="Pfam" id="PF20157"/>
    </source>
</evidence>
<dbReference type="InterPro" id="IPR045376">
    <property type="entry name" value="Maf_N"/>
</dbReference>
<reference evidence="3 4" key="1">
    <citation type="submission" date="2019-03" db="EMBL/GenBank/DDBJ databases">
        <title>Genomic Encyclopedia of Type Strains, Phase IV (KMG-IV): sequencing the most valuable type-strain genomes for metagenomic binning, comparative biology and taxonomic classification.</title>
        <authorList>
            <person name="Goeker M."/>
        </authorList>
    </citation>
    <scope>NUCLEOTIDE SEQUENCE [LARGE SCALE GENOMIC DNA]</scope>
    <source>
        <strain evidence="3 4">DSM 26752</strain>
    </source>
</reference>
<protein>
    <submittedName>
        <fullName evidence="3">Uncharacterized protein DUF115</fullName>
    </submittedName>
</protein>
<comment type="caution">
    <text evidence="3">The sequence shown here is derived from an EMBL/GenBank/DDBJ whole genome shotgun (WGS) entry which is preliminary data.</text>
</comment>
<dbReference type="EMBL" id="SMAE01000008">
    <property type="protein sequence ID" value="TCS88522.1"/>
    <property type="molecule type" value="Genomic_DNA"/>
</dbReference>
<dbReference type="OrthoDB" id="5291305at2"/>
<dbReference type="Pfam" id="PF20157">
    <property type="entry name" value="Maf_flag10_N"/>
    <property type="match status" value="1"/>
</dbReference>
<evidence type="ECO:0000313" key="3">
    <source>
        <dbReference type="EMBL" id="TCS88522.1"/>
    </source>
</evidence>
<keyword evidence="4" id="KW-1185">Reference proteome</keyword>
<dbReference type="Proteomes" id="UP000294567">
    <property type="component" value="Unassembled WGS sequence"/>
</dbReference>